<accession>A0A1W2GIT6</accession>
<evidence type="ECO:0000259" key="6">
    <source>
        <dbReference type="Pfam" id="PF05175"/>
    </source>
</evidence>
<dbReference type="Pfam" id="PF05175">
    <property type="entry name" value="MTS"/>
    <property type="match status" value="1"/>
</dbReference>
<dbReference type="InterPro" id="IPR004556">
    <property type="entry name" value="HemK-like"/>
</dbReference>
<keyword evidence="9" id="KW-1185">Reference proteome</keyword>
<dbReference type="PANTHER" id="PTHR18895:SF74">
    <property type="entry name" value="MTRF1L RELEASE FACTOR GLUTAMINE METHYLTRANSFERASE"/>
    <property type="match status" value="1"/>
</dbReference>
<keyword evidence="3 8" id="KW-0808">Transferase</keyword>
<evidence type="ECO:0000313" key="8">
    <source>
        <dbReference type="EMBL" id="SMD36186.1"/>
    </source>
</evidence>
<evidence type="ECO:0000259" key="7">
    <source>
        <dbReference type="Pfam" id="PF17827"/>
    </source>
</evidence>
<dbReference type="EMBL" id="FWYF01000003">
    <property type="protein sequence ID" value="SMD36186.1"/>
    <property type="molecule type" value="Genomic_DNA"/>
</dbReference>
<evidence type="ECO:0000313" key="9">
    <source>
        <dbReference type="Proteomes" id="UP000192472"/>
    </source>
</evidence>
<dbReference type="GO" id="GO:0003676">
    <property type="term" value="F:nucleic acid binding"/>
    <property type="evidence" value="ECO:0007669"/>
    <property type="project" value="InterPro"/>
</dbReference>
<evidence type="ECO:0000256" key="1">
    <source>
        <dbReference type="ARBA" id="ARBA00012771"/>
    </source>
</evidence>
<evidence type="ECO:0000256" key="5">
    <source>
        <dbReference type="ARBA" id="ARBA00048391"/>
    </source>
</evidence>
<proteinExistence type="predicted"/>
<dbReference type="CDD" id="cd02440">
    <property type="entry name" value="AdoMet_MTases"/>
    <property type="match status" value="1"/>
</dbReference>
<dbReference type="GO" id="GO:0102559">
    <property type="term" value="F:peptide chain release factor N(5)-glutamine methyltransferase activity"/>
    <property type="evidence" value="ECO:0007669"/>
    <property type="project" value="UniProtKB-EC"/>
</dbReference>
<dbReference type="AlphaFoldDB" id="A0A1W2GIT6"/>
<dbReference type="OrthoDB" id="9800643at2"/>
<reference evidence="8 9" key="1">
    <citation type="submission" date="2017-04" db="EMBL/GenBank/DDBJ databases">
        <authorList>
            <person name="Afonso C.L."/>
            <person name="Miller P.J."/>
            <person name="Scott M.A."/>
            <person name="Spackman E."/>
            <person name="Goraichik I."/>
            <person name="Dimitrov K.M."/>
            <person name="Suarez D.L."/>
            <person name="Swayne D.E."/>
        </authorList>
    </citation>
    <scope>NUCLEOTIDE SEQUENCE [LARGE SCALE GENOMIC DNA]</scope>
    <source>
        <strain evidence="8 9">DSM 26133</strain>
    </source>
</reference>
<dbReference type="InterPro" id="IPR007848">
    <property type="entry name" value="Small_mtfrase_dom"/>
</dbReference>
<evidence type="ECO:0000256" key="3">
    <source>
        <dbReference type="ARBA" id="ARBA00022679"/>
    </source>
</evidence>
<organism evidence="8 9">
    <name type="scientific">Reichenbachiella faecimaris</name>
    <dbReference type="NCBI Taxonomy" id="692418"/>
    <lineage>
        <taxon>Bacteria</taxon>
        <taxon>Pseudomonadati</taxon>
        <taxon>Bacteroidota</taxon>
        <taxon>Cytophagia</taxon>
        <taxon>Cytophagales</taxon>
        <taxon>Reichenbachiellaceae</taxon>
        <taxon>Reichenbachiella</taxon>
    </lineage>
</organism>
<dbReference type="Gene3D" id="3.40.50.150">
    <property type="entry name" value="Vaccinia Virus protein VP39"/>
    <property type="match status" value="1"/>
</dbReference>
<dbReference type="PANTHER" id="PTHR18895">
    <property type="entry name" value="HEMK METHYLTRANSFERASE"/>
    <property type="match status" value="1"/>
</dbReference>
<dbReference type="NCBIfam" id="TIGR03534">
    <property type="entry name" value="RF_mod_PrmC"/>
    <property type="match status" value="1"/>
</dbReference>
<keyword evidence="2 8" id="KW-0489">Methyltransferase</keyword>
<protein>
    <recommendedName>
        <fullName evidence="1">peptide chain release factor N(5)-glutamine methyltransferase</fullName>
        <ecNumber evidence="1">2.1.1.297</ecNumber>
    </recommendedName>
</protein>
<dbReference type="GO" id="GO:0032259">
    <property type="term" value="P:methylation"/>
    <property type="evidence" value="ECO:0007669"/>
    <property type="project" value="UniProtKB-KW"/>
</dbReference>
<name>A0A1W2GIT6_REIFA</name>
<dbReference type="Gene3D" id="1.10.8.10">
    <property type="entry name" value="DNA helicase RuvA subunit, C-terminal domain"/>
    <property type="match status" value="1"/>
</dbReference>
<sequence>MEEYFPRNTFQDTVALLNPELGLQEGQALSYIVLDKIFRISKTDIIVNRQFFPDSLQKKKYNLLVKRLLDNEPIQYIFKEAEFYGYRFYVDKNVLIPRQETELLIQIISNFRKWEKPKMADIGTGSGCIACSLALTINDSQLVGYDVSHEALKIAQYNAARLGANAVFSPLDILKHEIPHKELDLIVSNPPYVMDQEKQLMKKNVLEFEPSLALFVPDNDPLIFYKTIMQKAKDALKKGGVLFFEINEQFGKQTLLLFQHYGYSEPKIYKDLNDKQRFASAILE</sequence>
<keyword evidence="4" id="KW-0949">S-adenosyl-L-methionine</keyword>
<gene>
    <name evidence="8" type="ORF">SAMN04488029_2765</name>
</gene>
<evidence type="ECO:0000256" key="4">
    <source>
        <dbReference type="ARBA" id="ARBA00022691"/>
    </source>
</evidence>
<dbReference type="NCBIfam" id="TIGR00536">
    <property type="entry name" value="hemK_fam"/>
    <property type="match status" value="1"/>
</dbReference>
<dbReference type="InterPro" id="IPR002052">
    <property type="entry name" value="DNA_methylase_N6_adenine_CS"/>
</dbReference>
<comment type="catalytic activity">
    <reaction evidence="5">
        <text>L-glutaminyl-[peptide chain release factor] + S-adenosyl-L-methionine = N(5)-methyl-L-glutaminyl-[peptide chain release factor] + S-adenosyl-L-homocysteine + H(+)</text>
        <dbReference type="Rhea" id="RHEA:42896"/>
        <dbReference type="Rhea" id="RHEA-COMP:10271"/>
        <dbReference type="Rhea" id="RHEA-COMP:10272"/>
        <dbReference type="ChEBI" id="CHEBI:15378"/>
        <dbReference type="ChEBI" id="CHEBI:30011"/>
        <dbReference type="ChEBI" id="CHEBI:57856"/>
        <dbReference type="ChEBI" id="CHEBI:59789"/>
        <dbReference type="ChEBI" id="CHEBI:61891"/>
        <dbReference type="EC" id="2.1.1.297"/>
    </reaction>
</comment>
<dbReference type="Pfam" id="PF17827">
    <property type="entry name" value="PrmC_N"/>
    <property type="match status" value="1"/>
</dbReference>
<dbReference type="Proteomes" id="UP000192472">
    <property type="component" value="Unassembled WGS sequence"/>
</dbReference>
<dbReference type="InterPro" id="IPR019874">
    <property type="entry name" value="RF_methyltr_PrmC"/>
</dbReference>
<dbReference type="SUPFAM" id="SSF53335">
    <property type="entry name" value="S-adenosyl-L-methionine-dependent methyltransferases"/>
    <property type="match status" value="1"/>
</dbReference>
<evidence type="ECO:0000256" key="2">
    <source>
        <dbReference type="ARBA" id="ARBA00022603"/>
    </source>
</evidence>
<feature type="domain" description="Release factor glutamine methyltransferase N-terminal" evidence="7">
    <location>
        <begin position="30"/>
        <end position="77"/>
    </location>
</feature>
<dbReference type="EC" id="2.1.1.297" evidence="1"/>
<dbReference type="RefSeq" id="WP_084373424.1">
    <property type="nucleotide sequence ID" value="NZ_FWYF01000003.1"/>
</dbReference>
<dbReference type="InterPro" id="IPR029063">
    <property type="entry name" value="SAM-dependent_MTases_sf"/>
</dbReference>
<dbReference type="InterPro" id="IPR050320">
    <property type="entry name" value="N5-glutamine_MTase"/>
</dbReference>
<dbReference type="STRING" id="692418.SAMN04488029_2765"/>
<dbReference type="PROSITE" id="PS00092">
    <property type="entry name" value="N6_MTASE"/>
    <property type="match status" value="1"/>
</dbReference>
<feature type="domain" description="Methyltransferase small" evidence="6">
    <location>
        <begin position="101"/>
        <end position="199"/>
    </location>
</feature>
<dbReference type="InterPro" id="IPR040758">
    <property type="entry name" value="PrmC_N"/>
</dbReference>